<dbReference type="InterPro" id="IPR036259">
    <property type="entry name" value="MFS_trans_sf"/>
</dbReference>
<dbReference type="Gene3D" id="1.20.1250.20">
    <property type="entry name" value="MFS general substrate transporter like domains"/>
    <property type="match status" value="1"/>
</dbReference>
<feature type="transmembrane region" description="Helical" evidence="8">
    <location>
        <begin position="277"/>
        <end position="300"/>
    </location>
</feature>
<organism evidence="10 11">
    <name type="scientific">Exobacillus caeni</name>
    <dbReference type="NCBI Taxonomy" id="2574798"/>
    <lineage>
        <taxon>Bacteria</taxon>
        <taxon>Bacillati</taxon>
        <taxon>Bacillota</taxon>
        <taxon>Bacilli</taxon>
        <taxon>Bacillales</taxon>
        <taxon>Guptibacillaceae</taxon>
        <taxon>Exobacillus</taxon>
    </lineage>
</organism>
<evidence type="ECO:0000313" key="11">
    <source>
        <dbReference type="Proteomes" id="UP000308230"/>
    </source>
</evidence>
<evidence type="ECO:0000256" key="7">
    <source>
        <dbReference type="ARBA" id="ARBA00023136"/>
    </source>
</evidence>
<evidence type="ECO:0000256" key="1">
    <source>
        <dbReference type="ARBA" id="ARBA00004651"/>
    </source>
</evidence>
<feature type="transmembrane region" description="Helical" evidence="8">
    <location>
        <begin position="140"/>
        <end position="162"/>
    </location>
</feature>
<dbReference type="Proteomes" id="UP000308230">
    <property type="component" value="Unassembled WGS sequence"/>
</dbReference>
<dbReference type="PANTHER" id="PTHR43271">
    <property type="entry name" value="BLL2771 PROTEIN"/>
    <property type="match status" value="1"/>
</dbReference>
<feature type="transmembrane region" description="Helical" evidence="8">
    <location>
        <begin position="250"/>
        <end position="270"/>
    </location>
</feature>
<keyword evidence="7 8" id="KW-0472">Membrane</keyword>
<keyword evidence="4" id="KW-1003">Cell membrane</keyword>
<evidence type="ECO:0000256" key="2">
    <source>
        <dbReference type="ARBA" id="ARBA00008335"/>
    </source>
</evidence>
<evidence type="ECO:0000256" key="5">
    <source>
        <dbReference type="ARBA" id="ARBA00022692"/>
    </source>
</evidence>
<dbReference type="GO" id="GO:0022857">
    <property type="term" value="F:transmembrane transporter activity"/>
    <property type="evidence" value="ECO:0007669"/>
    <property type="project" value="InterPro"/>
</dbReference>
<gene>
    <name evidence="10" type="ORF">FCL54_06220</name>
</gene>
<feature type="transmembrane region" description="Helical" evidence="8">
    <location>
        <begin position="306"/>
        <end position="324"/>
    </location>
</feature>
<dbReference type="GO" id="GO:0005886">
    <property type="term" value="C:plasma membrane"/>
    <property type="evidence" value="ECO:0007669"/>
    <property type="project" value="UniProtKB-SubCell"/>
</dbReference>
<comment type="caution">
    <text evidence="10">The sequence shown here is derived from an EMBL/GenBank/DDBJ whole genome shotgun (WGS) entry which is preliminary data.</text>
</comment>
<evidence type="ECO:0000256" key="4">
    <source>
        <dbReference type="ARBA" id="ARBA00022475"/>
    </source>
</evidence>
<dbReference type="SUPFAM" id="SSF103473">
    <property type="entry name" value="MFS general substrate transporter"/>
    <property type="match status" value="1"/>
</dbReference>
<dbReference type="PANTHER" id="PTHR43271:SF2">
    <property type="entry name" value="BLL2771 PROTEIN"/>
    <property type="match status" value="1"/>
</dbReference>
<feature type="transmembrane region" description="Helical" evidence="8">
    <location>
        <begin position="82"/>
        <end position="98"/>
    </location>
</feature>
<reference evidence="10 11" key="1">
    <citation type="submission" date="2019-04" db="EMBL/GenBank/DDBJ databases">
        <title>Bacillus caeni sp. nov., a bacterium isolated from mangrove sediment.</title>
        <authorList>
            <person name="Huang H."/>
            <person name="Mo K."/>
            <person name="Hu Y."/>
        </authorList>
    </citation>
    <scope>NUCLEOTIDE SEQUENCE [LARGE SCALE GENOMIC DNA]</scope>
    <source>
        <strain evidence="10 11">HB172195</strain>
    </source>
</reference>
<feature type="domain" description="Major facilitator superfamily (MFS) profile" evidence="9">
    <location>
        <begin position="16"/>
        <end position="385"/>
    </location>
</feature>
<dbReference type="EMBL" id="SWLG01000004">
    <property type="protein sequence ID" value="TLS38132.1"/>
    <property type="molecule type" value="Genomic_DNA"/>
</dbReference>
<keyword evidence="3" id="KW-0813">Transport</keyword>
<dbReference type="AlphaFoldDB" id="A0A5R9F369"/>
<dbReference type="Pfam" id="PF07690">
    <property type="entry name" value="MFS_1"/>
    <property type="match status" value="1"/>
</dbReference>
<feature type="transmembrane region" description="Helical" evidence="8">
    <location>
        <begin position="168"/>
        <end position="191"/>
    </location>
</feature>
<evidence type="ECO:0000256" key="8">
    <source>
        <dbReference type="SAM" id="Phobius"/>
    </source>
</evidence>
<protein>
    <submittedName>
        <fullName evidence="10">MFS transporter</fullName>
    </submittedName>
</protein>
<dbReference type="InterPro" id="IPR020846">
    <property type="entry name" value="MFS_dom"/>
</dbReference>
<feature type="transmembrane region" description="Helical" evidence="8">
    <location>
        <begin position="12"/>
        <end position="32"/>
    </location>
</feature>
<feature type="transmembrane region" description="Helical" evidence="8">
    <location>
        <begin position="362"/>
        <end position="380"/>
    </location>
</feature>
<proteinExistence type="inferred from homology"/>
<keyword evidence="5 8" id="KW-0812">Transmembrane</keyword>
<evidence type="ECO:0000313" key="10">
    <source>
        <dbReference type="EMBL" id="TLS38132.1"/>
    </source>
</evidence>
<comment type="similarity">
    <text evidence="2">Belongs to the major facilitator superfamily.</text>
</comment>
<accession>A0A5R9F369</accession>
<evidence type="ECO:0000256" key="6">
    <source>
        <dbReference type="ARBA" id="ARBA00022989"/>
    </source>
</evidence>
<feature type="transmembrane region" description="Helical" evidence="8">
    <location>
        <begin position="336"/>
        <end position="356"/>
    </location>
</feature>
<name>A0A5R9F369_9BACL</name>
<sequence>MDREVKATSKKITFMVPLLFFFSALLIVSNVYLLLPITAHVADYFGTSIEKAAWGSGAFSLCYAFGLLFFGALSDRFNKKKIIWFGMGATAVITYLTGEAGNVYLFLLARGIQGFFAASFAPAANAYVFEVIPKQKQTMVLSLINIAFLLSGVFGQLVASWITVRYGWTTVFIPLAVCYVILFIAISFGIPSERATTQLRKSNSFKFVRKPIVLYCYGITFSLLFSFVGMYGSVGDHLVANFYLSPNGIILFRSIGIIGMAAALFTGTLLNRFGPYIVLTSSLIVAISGVIAMLFLYSFYLLAAASVIYVSGISVTIPSIVTLIGKHSPGERGKALSIYAFILLSGASTASVLAAMLSFQTLILVIIAMLSIAVILSCFVKNAAAAQ</sequence>
<comment type="subcellular location">
    <subcellularLocation>
        <location evidence="1">Cell membrane</location>
        <topology evidence="1">Multi-pass membrane protein</topology>
    </subcellularLocation>
</comment>
<keyword evidence="6 8" id="KW-1133">Transmembrane helix</keyword>
<dbReference type="RefSeq" id="WP_138124296.1">
    <property type="nucleotide sequence ID" value="NZ_SWLG01000004.1"/>
</dbReference>
<keyword evidence="11" id="KW-1185">Reference proteome</keyword>
<evidence type="ECO:0000256" key="3">
    <source>
        <dbReference type="ARBA" id="ARBA00022448"/>
    </source>
</evidence>
<evidence type="ECO:0000259" key="9">
    <source>
        <dbReference type="PROSITE" id="PS50850"/>
    </source>
</evidence>
<dbReference type="OrthoDB" id="9781156at2"/>
<dbReference type="InterPro" id="IPR011701">
    <property type="entry name" value="MFS"/>
</dbReference>
<feature type="transmembrane region" description="Helical" evidence="8">
    <location>
        <begin position="52"/>
        <end position="70"/>
    </location>
</feature>
<feature type="transmembrane region" description="Helical" evidence="8">
    <location>
        <begin position="104"/>
        <end position="128"/>
    </location>
</feature>
<feature type="transmembrane region" description="Helical" evidence="8">
    <location>
        <begin position="212"/>
        <end position="230"/>
    </location>
</feature>
<dbReference type="PROSITE" id="PS50850">
    <property type="entry name" value="MFS"/>
    <property type="match status" value="1"/>
</dbReference>